<dbReference type="Gene3D" id="1.10.357.10">
    <property type="entry name" value="Tetracycline Repressor, domain 2"/>
    <property type="match status" value="1"/>
</dbReference>
<dbReference type="InterPro" id="IPR009057">
    <property type="entry name" value="Homeodomain-like_sf"/>
</dbReference>
<reference evidence="3" key="1">
    <citation type="journal article" date="2019" name="Int. J. Syst. Evol. Microbiol.">
        <title>Halobacteriovorax valvorus sp. nov., a novel prokaryotic predator isolated from coastal seawater of China.</title>
        <authorList>
            <person name="Chen M.-X."/>
        </authorList>
    </citation>
    <scope>NUCLEOTIDE SEQUENCE [LARGE SCALE GENOMIC DNA]</scope>
    <source>
        <strain evidence="3">BL9</strain>
    </source>
</reference>
<keyword evidence="3" id="KW-1185">Reference proteome</keyword>
<sequence length="191" mass="22307">MTIMTDSTNLQTNDEGDNKPLRTVKPKKNEEVHFRILNAVTKLEVAKGHLNWKIAEVAKEADVTRSLIYYYLGKEKDVILKEAVKYMISTVFNLTQEHSVGIRERIKIVRDQIIQMPYLLALYMINKGAGNDLSDIIAEAEVELFEILSKKHPNLDHREHLRIYFMQLGICLYRDVDDDTLDYLFSQYDRK</sequence>
<dbReference type="EMBL" id="QDKL01000003">
    <property type="protein sequence ID" value="RZF20697.1"/>
    <property type="molecule type" value="Genomic_DNA"/>
</dbReference>
<evidence type="ECO:0000313" key="3">
    <source>
        <dbReference type="Proteomes" id="UP000443582"/>
    </source>
</evidence>
<gene>
    <name evidence="2" type="ORF">DAY19_11980</name>
</gene>
<evidence type="ECO:0000313" key="2">
    <source>
        <dbReference type="EMBL" id="RZF20697.1"/>
    </source>
</evidence>
<proteinExistence type="predicted"/>
<name>A0ABY0IDK1_9BACT</name>
<dbReference type="Proteomes" id="UP000443582">
    <property type="component" value="Unassembled WGS sequence"/>
</dbReference>
<dbReference type="SUPFAM" id="SSF46689">
    <property type="entry name" value="Homeodomain-like"/>
    <property type="match status" value="1"/>
</dbReference>
<dbReference type="RefSeq" id="WP_115362779.1">
    <property type="nucleotide sequence ID" value="NZ_QDKL01000003.1"/>
</dbReference>
<accession>A0ABY0IDK1</accession>
<evidence type="ECO:0000256" key="1">
    <source>
        <dbReference type="SAM" id="MobiDB-lite"/>
    </source>
</evidence>
<feature type="compositionally biased region" description="Polar residues" evidence="1">
    <location>
        <begin position="1"/>
        <end position="13"/>
    </location>
</feature>
<protein>
    <submittedName>
        <fullName evidence="2">TetR/AcrR family transcriptional regulator</fullName>
    </submittedName>
</protein>
<comment type="caution">
    <text evidence="2">The sequence shown here is derived from an EMBL/GenBank/DDBJ whole genome shotgun (WGS) entry which is preliminary data.</text>
</comment>
<organism evidence="2 3">
    <name type="scientific">Halobacteriovorax vibrionivorans</name>
    <dbReference type="NCBI Taxonomy" id="2152716"/>
    <lineage>
        <taxon>Bacteria</taxon>
        <taxon>Pseudomonadati</taxon>
        <taxon>Bdellovibrionota</taxon>
        <taxon>Bacteriovoracia</taxon>
        <taxon>Bacteriovoracales</taxon>
        <taxon>Halobacteriovoraceae</taxon>
        <taxon>Halobacteriovorax</taxon>
    </lineage>
</organism>
<feature type="region of interest" description="Disordered" evidence="1">
    <location>
        <begin position="1"/>
        <end position="23"/>
    </location>
</feature>